<accession>A0A8H5HNL5</accession>
<dbReference type="EMBL" id="JAACJP010000002">
    <property type="protein sequence ID" value="KAF5386667.1"/>
    <property type="molecule type" value="Genomic_DNA"/>
</dbReference>
<keyword evidence="1 2" id="KW-0728">SH3 domain</keyword>
<feature type="compositionally biased region" description="Polar residues" evidence="3">
    <location>
        <begin position="89"/>
        <end position="100"/>
    </location>
</feature>
<keyword evidence="4" id="KW-0472">Membrane</keyword>
<evidence type="ECO:0000256" key="3">
    <source>
        <dbReference type="SAM" id="MobiDB-lite"/>
    </source>
</evidence>
<evidence type="ECO:0000256" key="2">
    <source>
        <dbReference type="PROSITE-ProRule" id="PRU00192"/>
    </source>
</evidence>
<proteinExistence type="predicted"/>
<evidence type="ECO:0000259" key="5">
    <source>
        <dbReference type="PROSITE" id="PS50002"/>
    </source>
</evidence>
<evidence type="ECO:0000313" key="7">
    <source>
        <dbReference type="Proteomes" id="UP000565441"/>
    </source>
</evidence>
<feature type="region of interest" description="Disordered" evidence="3">
    <location>
        <begin position="61"/>
        <end position="108"/>
    </location>
</feature>
<evidence type="ECO:0000256" key="4">
    <source>
        <dbReference type="SAM" id="Phobius"/>
    </source>
</evidence>
<dbReference type="InterPro" id="IPR001452">
    <property type="entry name" value="SH3_domain"/>
</dbReference>
<sequence>MFQHHYPVGRARHGKRLPQILDEDGNIPSPITLTVTEIRQPASSSPVIPVITPTVTVFVPPAGPTSSSSPLPPSSPPVPDPTSTLSPGTGVTSSISRPTPSVSVVNNDDVNTNTVEASSAASSQGVSTGSIVGIVLAIALLVTAAAIFWFRRRAIANRLKLRGWTNKPNKAPSFLWIEPKGGKGITPYPNMSSTTPFNGATSASTTYSGGQPPSLAFMPSSNGLPYIPPPPPPRPPPAAGMYDNPPTPVSVAAAVPPAMTTSGAGSARLPTPAAATASLPVESARVRSTFIPTLPDELSINTGEMVRIHAEYDDGWALCSNVRGAIGMAPLECLDRGTLSPNGVREFKKLARYSSLAAKSYGAYQ</sequence>
<keyword evidence="7" id="KW-1185">Reference proteome</keyword>
<dbReference type="OrthoDB" id="5340910at2759"/>
<dbReference type="Gene3D" id="2.30.30.40">
    <property type="entry name" value="SH3 Domains"/>
    <property type="match status" value="1"/>
</dbReference>
<dbReference type="AlphaFoldDB" id="A0A8H5HNL5"/>
<feature type="transmembrane region" description="Helical" evidence="4">
    <location>
        <begin position="131"/>
        <end position="150"/>
    </location>
</feature>
<organism evidence="6 7">
    <name type="scientific">Tricholomella constricta</name>
    <dbReference type="NCBI Taxonomy" id="117010"/>
    <lineage>
        <taxon>Eukaryota</taxon>
        <taxon>Fungi</taxon>
        <taxon>Dikarya</taxon>
        <taxon>Basidiomycota</taxon>
        <taxon>Agaricomycotina</taxon>
        <taxon>Agaricomycetes</taxon>
        <taxon>Agaricomycetidae</taxon>
        <taxon>Agaricales</taxon>
        <taxon>Tricholomatineae</taxon>
        <taxon>Lyophyllaceae</taxon>
        <taxon>Tricholomella</taxon>
    </lineage>
</organism>
<dbReference type="SUPFAM" id="SSF50044">
    <property type="entry name" value="SH3-domain"/>
    <property type="match status" value="1"/>
</dbReference>
<dbReference type="PROSITE" id="PS50002">
    <property type="entry name" value="SH3"/>
    <property type="match status" value="1"/>
</dbReference>
<name>A0A8H5HNL5_9AGAR</name>
<dbReference type="SMART" id="SM00326">
    <property type="entry name" value="SH3"/>
    <property type="match status" value="1"/>
</dbReference>
<evidence type="ECO:0000256" key="1">
    <source>
        <dbReference type="ARBA" id="ARBA00022443"/>
    </source>
</evidence>
<feature type="region of interest" description="Disordered" evidence="3">
    <location>
        <begin position="1"/>
        <end position="23"/>
    </location>
</feature>
<comment type="caution">
    <text evidence="6">The sequence shown here is derived from an EMBL/GenBank/DDBJ whole genome shotgun (WGS) entry which is preliminary data.</text>
</comment>
<feature type="compositionally biased region" description="Pro residues" evidence="3">
    <location>
        <begin position="70"/>
        <end position="80"/>
    </location>
</feature>
<dbReference type="Proteomes" id="UP000565441">
    <property type="component" value="Unassembled WGS sequence"/>
</dbReference>
<feature type="domain" description="SH3" evidence="5">
    <location>
        <begin position="279"/>
        <end position="339"/>
    </location>
</feature>
<keyword evidence="4" id="KW-0812">Transmembrane</keyword>
<gene>
    <name evidence="6" type="ORF">D9615_001569</name>
</gene>
<dbReference type="InterPro" id="IPR036028">
    <property type="entry name" value="SH3-like_dom_sf"/>
</dbReference>
<keyword evidence="4" id="KW-1133">Transmembrane helix</keyword>
<reference evidence="6 7" key="1">
    <citation type="journal article" date="2020" name="ISME J.">
        <title>Uncovering the hidden diversity of litter-decomposition mechanisms in mushroom-forming fungi.</title>
        <authorList>
            <person name="Floudas D."/>
            <person name="Bentzer J."/>
            <person name="Ahren D."/>
            <person name="Johansson T."/>
            <person name="Persson P."/>
            <person name="Tunlid A."/>
        </authorList>
    </citation>
    <scope>NUCLEOTIDE SEQUENCE [LARGE SCALE GENOMIC DNA]</scope>
    <source>
        <strain evidence="6 7">CBS 661.87</strain>
    </source>
</reference>
<protein>
    <recommendedName>
        <fullName evidence="5">SH3 domain-containing protein</fullName>
    </recommendedName>
</protein>
<evidence type="ECO:0000313" key="6">
    <source>
        <dbReference type="EMBL" id="KAF5386667.1"/>
    </source>
</evidence>